<evidence type="ECO:0000256" key="7">
    <source>
        <dbReference type="ARBA" id="ARBA00023015"/>
    </source>
</evidence>
<dbReference type="SUPFAM" id="SSF46785">
    <property type="entry name" value="Winged helix' DNA-binding domain"/>
    <property type="match status" value="1"/>
</dbReference>
<dbReference type="GO" id="GO:0046914">
    <property type="term" value="F:transition metal ion binding"/>
    <property type="evidence" value="ECO:0007669"/>
    <property type="project" value="InterPro"/>
</dbReference>
<evidence type="ECO:0000313" key="15">
    <source>
        <dbReference type="Proteomes" id="UP000053099"/>
    </source>
</evidence>
<evidence type="ECO:0000256" key="8">
    <source>
        <dbReference type="ARBA" id="ARBA00023125"/>
    </source>
</evidence>
<evidence type="ECO:0000313" key="14">
    <source>
        <dbReference type="EMBL" id="KPD32960.1"/>
    </source>
</evidence>
<dbReference type="NCBIfam" id="NF047407">
    <property type="entry name" value="TransRegMntRTherm"/>
    <property type="match status" value="1"/>
</dbReference>
<dbReference type="InterPro" id="IPR036390">
    <property type="entry name" value="WH_DNA-bd_sf"/>
</dbReference>
<dbReference type="SMART" id="SM00529">
    <property type="entry name" value="HTH_DTXR"/>
    <property type="match status" value="1"/>
</dbReference>
<dbReference type="PATRIC" id="fig|37636.3.peg.1103"/>
<dbReference type="InterPro" id="IPR036388">
    <property type="entry name" value="WH-like_DNA-bd_sf"/>
</dbReference>
<dbReference type="InterPro" id="IPR022689">
    <property type="entry name" value="Iron_dep_repressor"/>
</dbReference>
<evidence type="ECO:0000256" key="10">
    <source>
        <dbReference type="ARBA" id="ARBA00023163"/>
    </source>
</evidence>
<dbReference type="AlphaFoldDB" id="A0A0N0ZRZ0"/>
<evidence type="ECO:0000256" key="3">
    <source>
        <dbReference type="ARBA" id="ARBA00011738"/>
    </source>
</evidence>
<dbReference type="InterPro" id="IPR038157">
    <property type="entry name" value="FeoA_core_dom"/>
</dbReference>
<dbReference type="Pfam" id="PF04023">
    <property type="entry name" value="FeoA"/>
    <property type="match status" value="1"/>
</dbReference>
<organism evidence="14 15">
    <name type="scientific">Thermus scotoductus</name>
    <dbReference type="NCBI Taxonomy" id="37636"/>
    <lineage>
        <taxon>Bacteria</taxon>
        <taxon>Thermotogati</taxon>
        <taxon>Deinococcota</taxon>
        <taxon>Deinococci</taxon>
        <taxon>Thermales</taxon>
        <taxon>Thermaceae</taxon>
        <taxon>Thermus</taxon>
    </lineage>
</organism>
<dbReference type="Gene3D" id="2.30.30.90">
    <property type="match status" value="1"/>
</dbReference>
<evidence type="ECO:0000259" key="13">
    <source>
        <dbReference type="PROSITE" id="PS50944"/>
    </source>
</evidence>
<proteinExistence type="inferred from homology"/>
<dbReference type="SUPFAM" id="SSF47979">
    <property type="entry name" value="Iron-dependent repressor protein, dimerization domain"/>
    <property type="match status" value="1"/>
</dbReference>
<dbReference type="EMBL" id="LJJR01000003">
    <property type="protein sequence ID" value="KPD32960.1"/>
    <property type="molecule type" value="Genomic_DNA"/>
</dbReference>
<keyword evidence="6" id="KW-0408">Iron</keyword>
<reference evidence="14 15" key="1">
    <citation type="submission" date="2015-09" db="EMBL/GenBank/DDBJ databases">
        <title>Draft genome sequence of Thermus scotoductus strain K1 isolated from a geothermal spring in Nagorno-Karabakh, Armenia.</title>
        <authorList>
            <person name="Saghatelyan A."/>
            <person name="Poghosyan L."/>
            <person name="Panosyan H."/>
            <person name="Birkeland N.-K."/>
        </authorList>
    </citation>
    <scope>NUCLEOTIDE SEQUENCE [LARGE SCALE GENOMIC DNA]</scope>
    <source>
        <strain evidence="14 15">K1</strain>
    </source>
</reference>
<protein>
    <recommendedName>
        <fullName evidence="12">Manganese transport regulator</fullName>
    </recommendedName>
</protein>
<name>A0A0N0ZRZ0_THESC</name>
<dbReference type="InterPro" id="IPR036421">
    <property type="entry name" value="Fe_dep_repressor_sf"/>
</dbReference>
<dbReference type="PANTHER" id="PTHR33238:SF11">
    <property type="entry name" value="TRANSCRIPTIONAL REGULATOR MNTR"/>
    <property type="match status" value="1"/>
</dbReference>
<dbReference type="InterPro" id="IPR022687">
    <property type="entry name" value="HTH_DTXR"/>
</dbReference>
<keyword evidence="5" id="KW-0678">Repressor</keyword>
<dbReference type="PROSITE" id="PS50944">
    <property type="entry name" value="HTH_DTXR"/>
    <property type="match status" value="1"/>
</dbReference>
<dbReference type="PANTHER" id="PTHR33238">
    <property type="entry name" value="IRON (METAL) DEPENDENT REPRESSOR, DTXR FAMILY"/>
    <property type="match status" value="1"/>
</dbReference>
<keyword evidence="10" id="KW-0804">Transcription</keyword>
<evidence type="ECO:0000256" key="2">
    <source>
        <dbReference type="ARBA" id="ARBA00007871"/>
    </source>
</evidence>
<keyword evidence="9" id="KW-0010">Activator</keyword>
<comment type="subunit">
    <text evidence="3">Homodimer.</text>
</comment>
<dbReference type="Pfam" id="PF01325">
    <property type="entry name" value="Fe_dep_repress"/>
    <property type="match status" value="1"/>
</dbReference>
<dbReference type="GO" id="GO:0003677">
    <property type="term" value="F:DNA binding"/>
    <property type="evidence" value="ECO:0007669"/>
    <property type="project" value="UniProtKB-KW"/>
</dbReference>
<dbReference type="InterPro" id="IPR001367">
    <property type="entry name" value="Fe_dep_repressor"/>
</dbReference>
<evidence type="ECO:0000256" key="6">
    <source>
        <dbReference type="ARBA" id="ARBA00023004"/>
    </source>
</evidence>
<comment type="similarity">
    <text evidence="2">Belongs to the DtxR/MntR family.</text>
</comment>
<keyword evidence="4" id="KW-0963">Cytoplasm</keyword>
<keyword evidence="8" id="KW-0238">DNA-binding</keyword>
<keyword evidence="7" id="KW-0805">Transcription regulation</keyword>
<evidence type="ECO:0000256" key="12">
    <source>
        <dbReference type="ARBA" id="ARBA00032593"/>
    </source>
</evidence>
<dbReference type="GO" id="GO:0005737">
    <property type="term" value="C:cytoplasm"/>
    <property type="evidence" value="ECO:0007669"/>
    <property type="project" value="UniProtKB-SubCell"/>
</dbReference>
<dbReference type="Pfam" id="PF02742">
    <property type="entry name" value="Fe_dep_repr_C"/>
    <property type="match status" value="1"/>
</dbReference>
<dbReference type="InterPro" id="IPR007167">
    <property type="entry name" value="Fe-transptr_FeoA-like"/>
</dbReference>
<dbReference type="GO" id="GO:0003700">
    <property type="term" value="F:DNA-binding transcription factor activity"/>
    <property type="evidence" value="ECO:0007669"/>
    <property type="project" value="InterPro"/>
</dbReference>
<comment type="subcellular location">
    <subcellularLocation>
        <location evidence="1">Cytoplasm</location>
    </subcellularLocation>
</comment>
<evidence type="ECO:0000256" key="9">
    <source>
        <dbReference type="ARBA" id="ARBA00023159"/>
    </source>
</evidence>
<feature type="domain" description="HTH dtxR-type" evidence="13">
    <location>
        <begin position="6"/>
        <end position="68"/>
    </location>
</feature>
<comment type="caution">
    <text evidence="14">The sequence shown here is derived from an EMBL/GenBank/DDBJ whole genome shotgun (WGS) entry which is preliminary data.</text>
</comment>
<evidence type="ECO:0000256" key="4">
    <source>
        <dbReference type="ARBA" id="ARBA00022490"/>
    </source>
</evidence>
<dbReference type="SMART" id="SM00899">
    <property type="entry name" value="FeoA"/>
    <property type="match status" value="1"/>
</dbReference>
<dbReference type="InterPro" id="IPR050536">
    <property type="entry name" value="DtxR_MntR_Metal-Reg"/>
</dbReference>
<dbReference type="FunFam" id="1.10.60.10:FF:000004">
    <property type="entry name" value="DtxR family transcriptional regulator"/>
    <property type="match status" value="1"/>
</dbReference>
<sequence>MARPPLSEAQEDYLKQLFLLEAERQGPVPTQALAERLGVKPPSVTEMLKKLTALGLVEHAPYQGARLTEAGRRIALEVLRHHRLLEAYLHQALGYGWEEVHQEAERLEHVISEAFEERIAELLGHPPFDPHGDPIPTKDLALPEAPALPLSQAPLGKARVVRALAQDRGTLNLLAKLGLVPGKVLRVVEKGDGVGIEMAGEVLRLPEELAQAIGVEALQERAP</sequence>
<keyword evidence="11" id="KW-0464">Manganese</keyword>
<evidence type="ECO:0000256" key="5">
    <source>
        <dbReference type="ARBA" id="ARBA00022491"/>
    </source>
</evidence>
<evidence type="ECO:0000256" key="11">
    <source>
        <dbReference type="ARBA" id="ARBA00023211"/>
    </source>
</evidence>
<evidence type="ECO:0000256" key="1">
    <source>
        <dbReference type="ARBA" id="ARBA00004496"/>
    </source>
</evidence>
<dbReference type="Gene3D" id="1.10.60.10">
    <property type="entry name" value="Iron dependent repressor, metal binding and dimerisation domain"/>
    <property type="match status" value="1"/>
</dbReference>
<gene>
    <name evidence="14" type="ORF">AN926_00645</name>
</gene>
<accession>A0A0N0ZRZ0</accession>
<dbReference type="SUPFAM" id="SSF50037">
    <property type="entry name" value="C-terminal domain of transcriptional repressors"/>
    <property type="match status" value="1"/>
</dbReference>
<dbReference type="InterPro" id="IPR008988">
    <property type="entry name" value="Transcriptional_repressor_C"/>
</dbReference>
<dbReference type="Gene3D" id="1.10.10.10">
    <property type="entry name" value="Winged helix-like DNA-binding domain superfamily/Winged helix DNA-binding domain"/>
    <property type="match status" value="1"/>
</dbReference>
<dbReference type="GO" id="GO:0046983">
    <property type="term" value="F:protein dimerization activity"/>
    <property type="evidence" value="ECO:0007669"/>
    <property type="project" value="InterPro"/>
</dbReference>
<dbReference type="Proteomes" id="UP000053099">
    <property type="component" value="Unassembled WGS sequence"/>
</dbReference>